<sequence length="207" mass="22746">MLKIEKMVVGIAQENTYAIINEANKALIIDPGANPEGLISWIRSNQWEPQAVLLTHCHYDHIGALDAIRDAFGIDAYVHPIEADFITDARQNLSYYGGSPFVQRPAEHEWHAMETKVVGDFTFDVAFVPGHSPGHVVYLFKEHGFVICGDTVFANSIGRTDLPGGNHPLLITGIQNHILPLPGDTLLYPGHGPATTVAQELKTNPYL</sequence>
<dbReference type="PANTHER" id="PTHR46233:SF3">
    <property type="entry name" value="HYDROXYACYLGLUTATHIONE HYDROLASE GLOC"/>
    <property type="match status" value="1"/>
</dbReference>
<evidence type="ECO:0000259" key="5">
    <source>
        <dbReference type="SMART" id="SM00849"/>
    </source>
</evidence>
<protein>
    <submittedName>
        <fullName evidence="6">MBL fold metallo-hydrolase</fullName>
    </submittedName>
</protein>
<keyword evidence="2" id="KW-0479">Metal-binding</keyword>
<comment type="cofactor">
    <cofactor evidence="1">
        <name>Zn(2+)</name>
        <dbReference type="ChEBI" id="CHEBI:29105"/>
    </cofactor>
</comment>
<dbReference type="InterPro" id="IPR051453">
    <property type="entry name" value="MBL_Glyoxalase_II"/>
</dbReference>
<dbReference type="CDD" id="cd06262">
    <property type="entry name" value="metallo-hydrolase-like_MBL-fold"/>
    <property type="match status" value="1"/>
</dbReference>
<evidence type="ECO:0000313" key="7">
    <source>
        <dbReference type="Proteomes" id="UP001315967"/>
    </source>
</evidence>
<evidence type="ECO:0000256" key="3">
    <source>
        <dbReference type="ARBA" id="ARBA00022801"/>
    </source>
</evidence>
<dbReference type="PANTHER" id="PTHR46233">
    <property type="entry name" value="HYDROXYACYLGLUTATHIONE HYDROLASE GLOC"/>
    <property type="match status" value="1"/>
</dbReference>
<keyword evidence="4" id="KW-0862">Zinc</keyword>
<evidence type="ECO:0000256" key="1">
    <source>
        <dbReference type="ARBA" id="ARBA00001947"/>
    </source>
</evidence>
<keyword evidence="3" id="KW-0378">Hydrolase</keyword>
<keyword evidence="7" id="KW-1185">Reference proteome</keyword>
<dbReference type="SUPFAM" id="SSF56281">
    <property type="entry name" value="Metallo-hydrolase/oxidoreductase"/>
    <property type="match status" value="1"/>
</dbReference>
<dbReference type="SMART" id="SM00849">
    <property type="entry name" value="Lactamase_B"/>
    <property type="match status" value="1"/>
</dbReference>
<proteinExistence type="predicted"/>
<evidence type="ECO:0000256" key="4">
    <source>
        <dbReference type="ARBA" id="ARBA00022833"/>
    </source>
</evidence>
<gene>
    <name evidence="6" type="ORF">NRE15_09975</name>
</gene>
<reference evidence="6 7" key="1">
    <citation type="submission" date="2022-08" db="EMBL/GenBank/DDBJ databases">
        <title>Aerococcaceae sp. nov isolated from spoiled eye mask.</title>
        <authorList>
            <person name="Zhou G."/>
            <person name="Xie X.-B."/>
            <person name="Shi Q.-S."/>
            <person name="Wang Y.-S."/>
            <person name="Wen X."/>
            <person name="Peng H."/>
            <person name="Yang X.-J."/>
            <person name="Tao H.-B."/>
            <person name="Huang X.-M."/>
        </authorList>
    </citation>
    <scope>NUCLEOTIDE SEQUENCE [LARGE SCALE GENOMIC DNA]</scope>
    <source>
        <strain evidence="7">DM20194951</strain>
    </source>
</reference>
<dbReference type="Proteomes" id="UP001315967">
    <property type="component" value="Chromosome"/>
</dbReference>
<feature type="domain" description="Metallo-beta-lactamase" evidence="5">
    <location>
        <begin position="13"/>
        <end position="191"/>
    </location>
</feature>
<dbReference type="RefSeq" id="WP_313792731.1">
    <property type="nucleotide sequence ID" value="NZ_CP102453.1"/>
</dbReference>
<dbReference type="InterPro" id="IPR001279">
    <property type="entry name" value="Metallo-B-lactamas"/>
</dbReference>
<dbReference type="Gene3D" id="3.60.15.10">
    <property type="entry name" value="Ribonuclease Z/Hydroxyacylglutathione hydrolase-like"/>
    <property type="match status" value="1"/>
</dbReference>
<dbReference type="Pfam" id="PF00753">
    <property type="entry name" value="Lactamase_B"/>
    <property type="match status" value="1"/>
</dbReference>
<evidence type="ECO:0000256" key="2">
    <source>
        <dbReference type="ARBA" id="ARBA00022723"/>
    </source>
</evidence>
<organism evidence="6 7">
    <name type="scientific">Fundicoccus culcitae</name>
    <dbReference type="NCBI Taxonomy" id="2969821"/>
    <lineage>
        <taxon>Bacteria</taxon>
        <taxon>Bacillati</taxon>
        <taxon>Bacillota</taxon>
        <taxon>Bacilli</taxon>
        <taxon>Lactobacillales</taxon>
        <taxon>Aerococcaceae</taxon>
        <taxon>Fundicoccus</taxon>
    </lineage>
</organism>
<name>A0ABY5P462_9LACT</name>
<accession>A0ABY5P462</accession>
<dbReference type="InterPro" id="IPR036866">
    <property type="entry name" value="RibonucZ/Hydroxyglut_hydro"/>
</dbReference>
<evidence type="ECO:0000313" key="6">
    <source>
        <dbReference type="EMBL" id="UUX33228.1"/>
    </source>
</evidence>
<dbReference type="EMBL" id="CP102453">
    <property type="protein sequence ID" value="UUX33228.1"/>
    <property type="molecule type" value="Genomic_DNA"/>
</dbReference>